<protein>
    <submittedName>
        <fullName evidence="1">Uncharacterized protein</fullName>
    </submittedName>
</protein>
<evidence type="ECO:0000313" key="2">
    <source>
        <dbReference type="Proteomes" id="UP001147782"/>
    </source>
</evidence>
<gene>
    <name evidence="1" type="ORF">N7496_010085</name>
</gene>
<evidence type="ECO:0000313" key="1">
    <source>
        <dbReference type="EMBL" id="KAJ5364372.1"/>
    </source>
</evidence>
<dbReference type="AlphaFoldDB" id="A0A9W9RQ64"/>
<dbReference type="EMBL" id="JAPZBS010000008">
    <property type="protein sequence ID" value="KAJ5364372.1"/>
    <property type="molecule type" value="Genomic_DNA"/>
</dbReference>
<dbReference type="Proteomes" id="UP001147782">
    <property type="component" value="Unassembled WGS sequence"/>
</dbReference>
<name>A0A9W9RQ64_9EURO</name>
<dbReference type="GeneID" id="81442177"/>
<reference evidence="1" key="1">
    <citation type="submission" date="2022-11" db="EMBL/GenBank/DDBJ databases">
        <authorList>
            <person name="Petersen C."/>
        </authorList>
    </citation>
    <scope>NUCLEOTIDE SEQUENCE</scope>
    <source>
        <strain evidence="1">IBT 29864</strain>
    </source>
</reference>
<dbReference type="RefSeq" id="XP_056551998.1">
    <property type="nucleotide sequence ID" value="XM_056702998.1"/>
</dbReference>
<reference evidence="1" key="2">
    <citation type="journal article" date="2023" name="IMA Fungus">
        <title>Comparative genomic study of the Penicillium genus elucidates a diverse pangenome and 15 lateral gene transfer events.</title>
        <authorList>
            <person name="Petersen C."/>
            <person name="Sorensen T."/>
            <person name="Nielsen M.R."/>
            <person name="Sondergaard T.E."/>
            <person name="Sorensen J.L."/>
            <person name="Fitzpatrick D.A."/>
            <person name="Frisvad J.C."/>
            <person name="Nielsen K.L."/>
        </authorList>
    </citation>
    <scope>NUCLEOTIDE SEQUENCE</scope>
    <source>
        <strain evidence="1">IBT 29864</strain>
    </source>
</reference>
<proteinExistence type="predicted"/>
<sequence>MHEKVSLYPGWLPGCPFRGLDVGTGEDLESVVADTQTSKWVNACPRPGHRMRGIVLPTD</sequence>
<keyword evidence="2" id="KW-1185">Reference proteome</keyword>
<accession>A0A9W9RQ64</accession>
<organism evidence="1 2">
    <name type="scientific">Penicillium cataractarum</name>
    <dbReference type="NCBI Taxonomy" id="2100454"/>
    <lineage>
        <taxon>Eukaryota</taxon>
        <taxon>Fungi</taxon>
        <taxon>Dikarya</taxon>
        <taxon>Ascomycota</taxon>
        <taxon>Pezizomycotina</taxon>
        <taxon>Eurotiomycetes</taxon>
        <taxon>Eurotiomycetidae</taxon>
        <taxon>Eurotiales</taxon>
        <taxon>Aspergillaceae</taxon>
        <taxon>Penicillium</taxon>
    </lineage>
</organism>
<comment type="caution">
    <text evidence="1">The sequence shown here is derived from an EMBL/GenBank/DDBJ whole genome shotgun (WGS) entry which is preliminary data.</text>
</comment>